<feature type="domain" description="FAD-binding PCMH-type" evidence="4">
    <location>
        <begin position="1"/>
        <end position="180"/>
    </location>
</feature>
<keyword evidence="6" id="KW-1185">Reference proteome</keyword>
<evidence type="ECO:0000313" key="6">
    <source>
        <dbReference type="Proteomes" id="UP000003803"/>
    </source>
</evidence>
<dbReference type="SUPFAM" id="SSF55447">
    <property type="entry name" value="CO dehydrogenase flavoprotein C-terminal domain-like"/>
    <property type="match status" value="1"/>
</dbReference>
<evidence type="ECO:0000256" key="2">
    <source>
        <dbReference type="ARBA" id="ARBA00022827"/>
    </source>
</evidence>
<dbReference type="InterPro" id="IPR005107">
    <property type="entry name" value="CO_DH_flav_C"/>
</dbReference>
<evidence type="ECO:0000256" key="1">
    <source>
        <dbReference type="ARBA" id="ARBA00022630"/>
    </source>
</evidence>
<dbReference type="InterPro" id="IPR036318">
    <property type="entry name" value="FAD-bd_PCMH-like_sf"/>
</dbReference>
<gene>
    <name evidence="5" type="ORF">ANACOL_02828</name>
</gene>
<sequence>MLQYKKYYMPQSLEELFSFLDSFQGTFDIIAGGTDRFAGEKDPSLRAEVGVDISNIAFFSRIKVEENLLLMGANTRIQDFLINQTLVDCVPIMRHSAIYFADQQIREMATVGGNLANASPTGDMIPPLLALDATIHTVMKDGSGICGRDISMGQFIKGVGKTPLQRGELISFISCPILRGYGCAFKKVGQRRSLCISTVNSAFLVKADFEGKCFEDVRIAFGGVAPIPVRVKEVEEVLQGAPITRQAIYDALEHIPLDMVQSRSRREYRKHVIWNFMLAGLYESLAELGIQPQ</sequence>
<dbReference type="GO" id="GO:0016491">
    <property type="term" value="F:oxidoreductase activity"/>
    <property type="evidence" value="ECO:0007669"/>
    <property type="project" value="UniProtKB-KW"/>
</dbReference>
<keyword evidence="1" id="KW-0285">Flavoprotein</keyword>
<dbReference type="Gene3D" id="3.30.390.50">
    <property type="entry name" value="CO dehydrogenase flavoprotein, C-terminal domain"/>
    <property type="match status" value="1"/>
</dbReference>
<reference evidence="5" key="2">
    <citation type="submission" date="2013-09" db="EMBL/GenBank/DDBJ databases">
        <title>Draft genome sequence of Anaerotruncus colihominis(DSM 17241).</title>
        <authorList>
            <person name="Sudarsanam P."/>
            <person name="Ley R."/>
            <person name="Guruge J."/>
            <person name="Turnbaugh P.J."/>
            <person name="Mahowald M."/>
            <person name="Liep D."/>
            <person name="Gordon J."/>
        </authorList>
    </citation>
    <scope>NUCLEOTIDE SEQUENCE</scope>
    <source>
        <strain evidence="5">DSM 17241</strain>
    </source>
</reference>
<dbReference type="InterPro" id="IPR016169">
    <property type="entry name" value="FAD-bd_PCMH_sub2"/>
</dbReference>
<keyword evidence="3" id="KW-0560">Oxidoreductase</keyword>
<dbReference type="EMBL" id="ABGD02000024">
    <property type="protein sequence ID" value="EDS10232.1"/>
    <property type="molecule type" value="Genomic_DNA"/>
</dbReference>
<dbReference type="InterPro" id="IPR051312">
    <property type="entry name" value="Diverse_Substr_Oxidored"/>
</dbReference>
<dbReference type="AlphaFoldDB" id="B0PE43"/>
<protein>
    <submittedName>
        <fullName evidence="5">FAD binding domain in molybdopterin dehydrogenase</fullName>
    </submittedName>
</protein>
<dbReference type="Proteomes" id="UP000003803">
    <property type="component" value="Unassembled WGS sequence"/>
</dbReference>
<accession>B0PE43</accession>
<evidence type="ECO:0000313" key="5">
    <source>
        <dbReference type="EMBL" id="EDS10232.1"/>
    </source>
</evidence>
<dbReference type="PANTHER" id="PTHR42659:SF2">
    <property type="entry name" value="XANTHINE DEHYDROGENASE SUBUNIT C-RELATED"/>
    <property type="match status" value="1"/>
</dbReference>
<dbReference type="InterPro" id="IPR016166">
    <property type="entry name" value="FAD-bd_PCMH"/>
</dbReference>
<dbReference type="InterPro" id="IPR036683">
    <property type="entry name" value="CO_DH_flav_C_dom_sf"/>
</dbReference>
<organism evidence="5 6">
    <name type="scientific">Anaerotruncus colihominis DSM 17241</name>
    <dbReference type="NCBI Taxonomy" id="445972"/>
    <lineage>
        <taxon>Bacteria</taxon>
        <taxon>Bacillati</taxon>
        <taxon>Bacillota</taxon>
        <taxon>Clostridia</taxon>
        <taxon>Eubacteriales</taxon>
        <taxon>Oscillospiraceae</taxon>
        <taxon>Anaerotruncus</taxon>
    </lineage>
</organism>
<dbReference type="Pfam" id="PF00941">
    <property type="entry name" value="FAD_binding_5"/>
    <property type="match status" value="1"/>
</dbReference>
<dbReference type="InterPro" id="IPR002346">
    <property type="entry name" value="Mopterin_DH_FAD-bd"/>
</dbReference>
<keyword evidence="2" id="KW-0274">FAD</keyword>
<dbReference type="PANTHER" id="PTHR42659">
    <property type="entry name" value="XANTHINE DEHYDROGENASE SUBUNIT C-RELATED"/>
    <property type="match status" value="1"/>
</dbReference>
<dbReference type="GO" id="GO:0071949">
    <property type="term" value="F:FAD binding"/>
    <property type="evidence" value="ECO:0007669"/>
    <property type="project" value="InterPro"/>
</dbReference>
<dbReference type="PROSITE" id="PS51387">
    <property type="entry name" value="FAD_PCMH"/>
    <property type="match status" value="1"/>
</dbReference>
<dbReference type="SMART" id="SM01092">
    <property type="entry name" value="CO_deh_flav_C"/>
    <property type="match status" value="1"/>
</dbReference>
<dbReference type="SUPFAM" id="SSF56176">
    <property type="entry name" value="FAD-binding/transporter-associated domain-like"/>
    <property type="match status" value="1"/>
</dbReference>
<dbReference type="HOGENOM" id="CLU_058050_0_1_9"/>
<name>B0PE43_9FIRM</name>
<proteinExistence type="predicted"/>
<dbReference type="Pfam" id="PF03450">
    <property type="entry name" value="CO_deh_flav_C"/>
    <property type="match status" value="1"/>
</dbReference>
<dbReference type="eggNOG" id="COG1319">
    <property type="taxonomic scope" value="Bacteria"/>
</dbReference>
<evidence type="ECO:0000256" key="3">
    <source>
        <dbReference type="ARBA" id="ARBA00023002"/>
    </source>
</evidence>
<evidence type="ECO:0000259" key="4">
    <source>
        <dbReference type="PROSITE" id="PS51387"/>
    </source>
</evidence>
<dbReference type="RefSeq" id="WP_006875732.1">
    <property type="nucleotide sequence ID" value="NZ_DS544185.1"/>
</dbReference>
<reference evidence="5" key="1">
    <citation type="submission" date="2007-11" db="EMBL/GenBank/DDBJ databases">
        <authorList>
            <person name="Fulton L."/>
            <person name="Clifton S."/>
            <person name="Fulton B."/>
            <person name="Xu J."/>
            <person name="Minx P."/>
            <person name="Pepin K.H."/>
            <person name="Johnson M."/>
            <person name="Thiruvilangam P."/>
            <person name="Bhonagiri V."/>
            <person name="Nash W.E."/>
            <person name="Mardis E.R."/>
            <person name="Wilson R.K."/>
        </authorList>
    </citation>
    <scope>NUCLEOTIDE SEQUENCE [LARGE SCALE GENOMIC DNA]</scope>
    <source>
        <strain evidence="5">DSM 17241</strain>
    </source>
</reference>
<comment type="caution">
    <text evidence="5">The sequence shown here is derived from an EMBL/GenBank/DDBJ whole genome shotgun (WGS) entry which is preliminary data.</text>
</comment>
<dbReference type="Gene3D" id="3.30.465.10">
    <property type="match status" value="1"/>
</dbReference>